<gene>
    <name evidence="1" type="ORF">MG293_009872</name>
</gene>
<dbReference type="Proteomes" id="UP001214576">
    <property type="component" value="Unassembled WGS sequence"/>
</dbReference>
<evidence type="ECO:0000313" key="2">
    <source>
        <dbReference type="Proteomes" id="UP001214576"/>
    </source>
</evidence>
<sequence length="173" mass="19148">MGLALPMENLNHTVWGLLGLGSACAVPYLCDSWRDTSKMKSHLEILGNHADATCCFTVRSSPNHVTIPHVLLNPVRSEDDWSDRKGDPMPVALEAWMLWDWSGPLELSVILPQSVIGETTVLVQSAFEGNLSVEQRSCSGEPPRKPAYSVYRSILLNSPLLFLRTLCRAMMSP</sequence>
<evidence type="ECO:0000313" key="1">
    <source>
        <dbReference type="EMBL" id="KAI4540831.1"/>
    </source>
</evidence>
<reference evidence="1" key="1">
    <citation type="submission" date="2022-03" db="EMBL/GenBank/DDBJ databases">
        <title>Genomic analyses of argali, domestic sheep and their hybrids provide insights into chromosomal evolution, heterosis and genetic basis of agronomic traits.</title>
        <authorList>
            <person name="Li M."/>
        </authorList>
    </citation>
    <scope>NUCLEOTIDE SEQUENCE</scope>
    <source>
        <strain evidence="1">CAU-MHL-2022a</strain>
        <tissue evidence="1">Skin</tissue>
    </source>
</reference>
<protein>
    <submittedName>
        <fullName evidence="1">Uncharacterized protein</fullName>
    </submittedName>
</protein>
<proteinExistence type="predicted"/>
<dbReference type="AlphaFoldDB" id="A0AAD4U7P1"/>
<organism evidence="1 2">
    <name type="scientific">Ovis ammon polii</name>
    <dbReference type="NCBI Taxonomy" id="230172"/>
    <lineage>
        <taxon>Eukaryota</taxon>
        <taxon>Metazoa</taxon>
        <taxon>Chordata</taxon>
        <taxon>Craniata</taxon>
        <taxon>Vertebrata</taxon>
        <taxon>Euteleostomi</taxon>
        <taxon>Mammalia</taxon>
        <taxon>Eutheria</taxon>
        <taxon>Laurasiatheria</taxon>
        <taxon>Artiodactyla</taxon>
        <taxon>Ruminantia</taxon>
        <taxon>Pecora</taxon>
        <taxon>Bovidae</taxon>
        <taxon>Caprinae</taxon>
        <taxon>Ovis</taxon>
    </lineage>
</organism>
<comment type="caution">
    <text evidence="1">The sequence shown here is derived from an EMBL/GenBank/DDBJ whole genome shotgun (WGS) entry which is preliminary data.</text>
</comment>
<dbReference type="EMBL" id="JAKZEL010000009">
    <property type="protein sequence ID" value="KAI4540831.1"/>
    <property type="molecule type" value="Genomic_DNA"/>
</dbReference>
<accession>A0AAD4U7P1</accession>
<keyword evidence="2" id="KW-1185">Reference proteome</keyword>
<name>A0AAD4U7P1_OVIAM</name>